<dbReference type="InParanoid" id="A8PAY4"/>
<reference evidence="6 7" key="1">
    <citation type="journal article" date="2010" name="Proc. Natl. Acad. Sci. U.S.A.">
        <title>Insights into evolution of multicellular fungi from the assembled chromosomes of the mushroom Coprinopsis cinerea (Coprinus cinereus).</title>
        <authorList>
            <person name="Stajich J.E."/>
            <person name="Wilke S.K."/>
            <person name="Ahren D."/>
            <person name="Au C.H."/>
            <person name="Birren B.W."/>
            <person name="Borodovsky M."/>
            <person name="Burns C."/>
            <person name="Canback B."/>
            <person name="Casselton L.A."/>
            <person name="Cheng C.K."/>
            <person name="Deng J."/>
            <person name="Dietrich F.S."/>
            <person name="Fargo D.C."/>
            <person name="Farman M.L."/>
            <person name="Gathman A.C."/>
            <person name="Goldberg J."/>
            <person name="Guigo R."/>
            <person name="Hoegger P.J."/>
            <person name="Hooker J.B."/>
            <person name="Huggins A."/>
            <person name="James T.Y."/>
            <person name="Kamada T."/>
            <person name="Kilaru S."/>
            <person name="Kodira C."/>
            <person name="Kues U."/>
            <person name="Kupfer D."/>
            <person name="Kwan H.S."/>
            <person name="Lomsadze A."/>
            <person name="Li W."/>
            <person name="Lilly W.W."/>
            <person name="Ma L.J."/>
            <person name="Mackey A.J."/>
            <person name="Manning G."/>
            <person name="Martin F."/>
            <person name="Muraguchi H."/>
            <person name="Natvig D.O."/>
            <person name="Palmerini H."/>
            <person name="Ramesh M.A."/>
            <person name="Rehmeyer C.J."/>
            <person name="Roe B.A."/>
            <person name="Shenoy N."/>
            <person name="Stanke M."/>
            <person name="Ter-Hovhannisyan V."/>
            <person name="Tunlid A."/>
            <person name="Velagapudi R."/>
            <person name="Vision T.J."/>
            <person name="Zeng Q."/>
            <person name="Zolan M.E."/>
            <person name="Pukkila P.J."/>
        </authorList>
    </citation>
    <scope>NUCLEOTIDE SEQUENCE [LARGE SCALE GENOMIC DNA]</scope>
    <source>
        <strain evidence="7">Okayama-7 / 130 / ATCC MYA-4618 / FGSC 9003</strain>
    </source>
</reference>
<evidence type="ECO:0000256" key="1">
    <source>
        <dbReference type="ARBA" id="ARBA00022723"/>
    </source>
</evidence>
<evidence type="ECO:0000313" key="6">
    <source>
        <dbReference type="EMBL" id="EAU81744.1"/>
    </source>
</evidence>
<dbReference type="PROSITE" id="PS50865">
    <property type="entry name" value="ZF_MYND_2"/>
    <property type="match status" value="1"/>
</dbReference>
<dbReference type="AlphaFoldDB" id="A8PAY4"/>
<evidence type="ECO:0000256" key="3">
    <source>
        <dbReference type="ARBA" id="ARBA00022833"/>
    </source>
</evidence>
<accession>A8PAY4</accession>
<dbReference type="OrthoDB" id="432970at2759"/>
<dbReference type="SUPFAM" id="SSF144232">
    <property type="entry name" value="HIT/MYND zinc finger-like"/>
    <property type="match status" value="1"/>
</dbReference>
<evidence type="ECO:0000313" key="7">
    <source>
        <dbReference type="Proteomes" id="UP000001861"/>
    </source>
</evidence>
<dbReference type="VEuPathDB" id="FungiDB:CC1G_12125"/>
<sequence>MLTITKTLLPHLLAPFPKTIQTAAGKAVFDRASFAYDMFTVFFDGEKRSGVVGRLATARRLALEYLEPLLSWKRFAVLNNEGSVGDLLSFVHLMLTEGDDLSMAALSSPCTIDCLITAATTTNDYEENLETLPFPEGLLLVLHKCLVHDVSRAIFFDKLFSLRPAVIQVFVSKVVSLLDYLYTMIRNVPPGTQPPVDLMHFVNDINDIFEYLSMDRRLARYLLKENYIEGFLVLVLFQFPKLKEWSEDDYFEPFFLESILSVFVWANHHRSASNSIVADLIVRRPLKAVFDMLTKIRRAGQAKTKADDVLNSVIGHLTSKRALAFATADTRNHPMVKMSTRNHAGVESFGDFVQVLNLHRLSFQTPYPKRLVLCQNIGHLDRGFRAPSQGEGVRQCSRCRSVVYCSEACQKQDWERLHKRECKAMAQAVSVLKHERAWVPWHIRQRSLFVFSEVQKTLNRSEALAHMKSFARQRAGGIQNLKRVISGVRVELCPVNELQTVDEYRKSGQHFLPQAETRFENLVAHTQTRENVWLFEAEFPFGDCKVHYLCLVDEDSGASSNFGGRLLNGMVQIE</sequence>
<dbReference type="GeneID" id="6016693"/>
<evidence type="ECO:0000256" key="4">
    <source>
        <dbReference type="PROSITE-ProRule" id="PRU00134"/>
    </source>
</evidence>
<dbReference type="Proteomes" id="UP000001861">
    <property type="component" value="Unassembled WGS sequence"/>
</dbReference>
<dbReference type="Pfam" id="PF01753">
    <property type="entry name" value="zf-MYND"/>
    <property type="match status" value="1"/>
</dbReference>
<keyword evidence="1" id="KW-0479">Metal-binding</keyword>
<dbReference type="KEGG" id="cci:CC1G_12125"/>
<evidence type="ECO:0000259" key="5">
    <source>
        <dbReference type="PROSITE" id="PS50865"/>
    </source>
</evidence>
<evidence type="ECO:0000256" key="2">
    <source>
        <dbReference type="ARBA" id="ARBA00022771"/>
    </source>
</evidence>
<organism evidence="6 7">
    <name type="scientific">Coprinopsis cinerea (strain Okayama-7 / 130 / ATCC MYA-4618 / FGSC 9003)</name>
    <name type="common">Inky cap fungus</name>
    <name type="synonym">Hormographiella aspergillata</name>
    <dbReference type="NCBI Taxonomy" id="240176"/>
    <lineage>
        <taxon>Eukaryota</taxon>
        <taxon>Fungi</taxon>
        <taxon>Dikarya</taxon>
        <taxon>Basidiomycota</taxon>
        <taxon>Agaricomycotina</taxon>
        <taxon>Agaricomycetes</taxon>
        <taxon>Agaricomycetidae</taxon>
        <taxon>Agaricales</taxon>
        <taxon>Agaricineae</taxon>
        <taxon>Psathyrellaceae</taxon>
        <taxon>Coprinopsis</taxon>
    </lineage>
</organism>
<keyword evidence="7" id="KW-1185">Reference proteome</keyword>
<dbReference type="RefSeq" id="XP_001840071.1">
    <property type="nucleotide sequence ID" value="XM_001840019.1"/>
</dbReference>
<comment type="caution">
    <text evidence="6">The sequence shown here is derived from an EMBL/GenBank/DDBJ whole genome shotgun (WGS) entry which is preliminary data.</text>
</comment>
<dbReference type="Gene3D" id="6.10.140.2220">
    <property type="match status" value="1"/>
</dbReference>
<dbReference type="GO" id="GO:0008270">
    <property type="term" value="F:zinc ion binding"/>
    <property type="evidence" value="ECO:0007669"/>
    <property type="project" value="UniProtKB-KW"/>
</dbReference>
<feature type="domain" description="MYND-type" evidence="5">
    <location>
        <begin position="374"/>
        <end position="422"/>
    </location>
</feature>
<dbReference type="EMBL" id="AACS02000004">
    <property type="protein sequence ID" value="EAU81744.1"/>
    <property type="molecule type" value="Genomic_DNA"/>
</dbReference>
<gene>
    <name evidence="6" type="ORF">CC1G_12125</name>
</gene>
<keyword evidence="3" id="KW-0862">Zinc</keyword>
<dbReference type="InterPro" id="IPR002893">
    <property type="entry name" value="Znf_MYND"/>
</dbReference>
<protein>
    <recommendedName>
        <fullName evidence="5">MYND-type domain-containing protein</fullName>
    </recommendedName>
</protein>
<proteinExistence type="predicted"/>
<name>A8PAY4_COPC7</name>
<keyword evidence="2 4" id="KW-0863">Zinc-finger</keyword>